<reference evidence="1" key="1">
    <citation type="journal article" date="2005" name="PLoS Biol.">
        <title>The genomes of Oryza sativa: a history of duplications.</title>
        <authorList>
            <person name="Yu J."/>
            <person name="Wang J."/>
            <person name="Lin W."/>
            <person name="Li S."/>
            <person name="Li H."/>
            <person name="Zhou J."/>
            <person name="Ni P."/>
            <person name="Dong W."/>
            <person name="Hu S."/>
            <person name="Zeng C."/>
            <person name="Zhang J."/>
            <person name="Zhang Y."/>
            <person name="Li R."/>
            <person name="Xu Z."/>
            <person name="Li S."/>
            <person name="Li X."/>
            <person name="Zheng H."/>
            <person name="Cong L."/>
            <person name="Lin L."/>
            <person name="Yin J."/>
            <person name="Geng J."/>
            <person name="Li G."/>
            <person name="Shi J."/>
            <person name="Liu J."/>
            <person name="Lv H."/>
            <person name="Li J."/>
            <person name="Wang J."/>
            <person name="Deng Y."/>
            <person name="Ran L."/>
            <person name="Shi X."/>
            <person name="Wang X."/>
            <person name="Wu Q."/>
            <person name="Li C."/>
            <person name="Ren X."/>
            <person name="Wang J."/>
            <person name="Wang X."/>
            <person name="Li D."/>
            <person name="Liu D."/>
            <person name="Zhang X."/>
            <person name="Ji Z."/>
            <person name="Zhao W."/>
            <person name="Sun Y."/>
            <person name="Zhang Z."/>
            <person name="Bao J."/>
            <person name="Han Y."/>
            <person name="Dong L."/>
            <person name="Ji J."/>
            <person name="Chen P."/>
            <person name="Wu S."/>
            <person name="Liu J."/>
            <person name="Xiao Y."/>
            <person name="Bu D."/>
            <person name="Tan J."/>
            <person name="Yang L."/>
            <person name="Ye C."/>
            <person name="Zhang J."/>
            <person name="Xu J."/>
            <person name="Zhou Y."/>
            <person name="Yu Y."/>
            <person name="Zhang B."/>
            <person name="Zhuang S."/>
            <person name="Wei H."/>
            <person name="Liu B."/>
            <person name="Lei M."/>
            <person name="Yu H."/>
            <person name="Li Y."/>
            <person name="Xu H."/>
            <person name="Wei S."/>
            <person name="He X."/>
            <person name="Fang L."/>
            <person name="Zhang Z."/>
            <person name="Zhang Y."/>
            <person name="Huang X."/>
            <person name="Su Z."/>
            <person name="Tong W."/>
            <person name="Li J."/>
            <person name="Tong Z."/>
            <person name="Li S."/>
            <person name="Ye J."/>
            <person name="Wang L."/>
            <person name="Fang L."/>
            <person name="Lei T."/>
            <person name="Chen C."/>
            <person name="Chen H."/>
            <person name="Xu Z."/>
            <person name="Li H."/>
            <person name="Huang H."/>
            <person name="Zhang F."/>
            <person name="Xu H."/>
            <person name="Li N."/>
            <person name="Zhao C."/>
            <person name="Li S."/>
            <person name="Dong L."/>
            <person name="Huang Y."/>
            <person name="Li L."/>
            <person name="Xi Y."/>
            <person name="Qi Q."/>
            <person name="Li W."/>
            <person name="Zhang B."/>
            <person name="Hu W."/>
            <person name="Zhang Y."/>
            <person name="Tian X."/>
            <person name="Jiao Y."/>
            <person name="Liang X."/>
            <person name="Jin J."/>
            <person name="Gao L."/>
            <person name="Zheng W."/>
            <person name="Hao B."/>
            <person name="Liu S."/>
            <person name="Wang W."/>
            <person name="Yuan L."/>
            <person name="Cao M."/>
            <person name="McDermott J."/>
            <person name="Samudrala R."/>
            <person name="Wang J."/>
            <person name="Wong G.K."/>
            <person name="Yang H."/>
        </authorList>
    </citation>
    <scope>NUCLEOTIDE SEQUENCE [LARGE SCALE GENOMIC DNA]</scope>
</reference>
<name>B9FD50_ORYSJ</name>
<reference evidence="1" key="2">
    <citation type="submission" date="2008-12" db="EMBL/GenBank/DDBJ databases">
        <title>Improved gene annotation of the rice (Oryza sativa) genomes.</title>
        <authorList>
            <person name="Wang J."/>
            <person name="Li R."/>
            <person name="Fan W."/>
            <person name="Huang Q."/>
            <person name="Zhang J."/>
            <person name="Zhou Y."/>
            <person name="Hu Y."/>
            <person name="Zi S."/>
            <person name="Li J."/>
            <person name="Ni P."/>
            <person name="Zheng H."/>
            <person name="Zhang Y."/>
            <person name="Zhao M."/>
            <person name="Hao Q."/>
            <person name="McDermott J."/>
            <person name="Samudrala R."/>
            <person name="Kristiansen K."/>
            <person name="Wong G.K.-S."/>
        </authorList>
    </citation>
    <scope>NUCLEOTIDE SEQUENCE</scope>
</reference>
<sequence length="320" mass="35194">MNEFGESCTAVESLFVWVCFFVREIFPFRLCHGVMVSDSPSQGLAVHMSAKKSVLERLDGYWLRQRKAEDDLCHKEDERRVVADTLRRPNAENRSLRADLEASNRWGAERDCQLAAAEERIKSLETRLVSAEAAASTLGPATESAKQACYTLRLALNDLGARAEDAPGDDGMAFDFSEWMQEAAGSVVEVASAYGDCSARVSAGFVLSLLHTHSCEHIRDFPGYVMEEWPSNSQCSEAALKAFRKGFWEDGGQDCAKTHLRENLERIAKEEEAAAVHAGGDPGSIRMHVVIGLPIPTRPAPSAQPRSAATSIYGPVRFLQ</sequence>
<accession>B9FD50</accession>
<dbReference type="EMBL" id="CM000141">
    <property type="protein sequence ID" value="EEE60414.1"/>
    <property type="molecule type" value="Genomic_DNA"/>
</dbReference>
<dbReference type="AlphaFoldDB" id="B9FD50"/>
<protein>
    <submittedName>
        <fullName evidence="1">Uncharacterized protein</fullName>
    </submittedName>
</protein>
<gene>
    <name evidence="1" type="ORF">OsJ_13606</name>
</gene>
<evidence type="ECO:0000313" key="1">
    <source>
        <dbReference type="EMBL" id="EEE60414.1"/>
    </source>
</evidence>
<proteinExistence type="predicted"/>
<dbReference type="Proteomes" id="UP000007752">
    <property type="component" value="Chromosome 4"/>
</dbReference>
<organism evidence="1">
    <name type="scientific">Oryza sativa subsp. japonica</name>
    <name type="common">Rice</name>
    <dbReference type="NCBI Taxonomy" id="39947"/>
    <lineage>
        <taxon>Eukaryota</taxon>
        <taxon>Viridiplantae</taxon>
        <taxon>Streptophyta</taxon>
        <taxon>Embryophyta</taxon>
        <taxon>Tracheophyta</taxon>
        <taxon>Spermatophyta</taxon>
        <taxon>Magnoliopsida</taxon>
        <taxon>Liliopsida</taxon>
        <taxon>Poales</taxon>
        <taxon>Poaceae</taxon>
        <taxon>BOP clade</taxon>
        <taxon>Oryzoideae</taxon>
        <taxon>Oryzeae</taxon>
        <taxon>Oryzinae</taxon>
        <taxon>Oryza</taxon>
        <taxon>Oryza sativa</taxon>
    </lineage>
</organism>